<gene>
    <name evidence="2" type="ORF">MBM_05117</name>
</gene>
<feature type="compositionally biased region" description="Polar residues" evidence="1">
    <location>
        <begin position="15"/>
        <end position="27"/>
    </location>
</feature>
<evidence type="ECO:0000256" key="1">
    <source>
        <dbReference type="SAM" id="MobiDB-lite"/>
    </source>
</evidence>
<evidence type="ECO:0000313" key="3">
    <source>
        <dbReference type="Proteomes" id="UP000006753"/>
    </source>
</evidence>
<dbReference type="KEGG" id="mbe:MBM_05117"/>
<dbReference type="AlphaFoldDB" id="K1X7R8"/>
<organism evidence="2 3">
    <name type="scientific">Marssonina brunnea f. sp. multigermtubi (strain MB_m1)</name>
    <name type="common">Marssonina leaf spot fungus</name>
    <dbReference type="NCBI Taxonomy" id="1072389"/>
    <lineage>
        <taxon>Eukaryota</taxon>
        <taxon>Fungi</taxon>
        <taxon>Dikarya</taxon>
        <taxon>Ascomycota</taxon>
        <taxon>Pezizomycotina</taxon>
        <taxon>Leotiomycetes</taxon>
        <taxon>Helotiales</taxon>
        <taxon>Drepanopezizaceae</taxon>
        <taxon>Drepanopeziza</taxon>
    </lineage>
</organism>
<dbReference type="Proteomes" id="UP000006753">
    <property type="component" value="Unassembled WGS sequence"/>
</dbReference>
<dbReference type="HOGENOM" id="CLU_1349203_0_0_1"/>
<dbReference type="InParanoid" id="K1X7R8"/>
<feature type="region of interest" description="Disordered" evidence="1">
    <location>
        <begin position="184"/>
        <end position="203"/>
    </location>
</feature>
<dbReference type="EMBL" id="JH921438">
    <property type="protein sequence ID" value="EKD16648.1"/>
    <property type="molecule type" value="Genomic_DNA"/>
</dbReference>
<evidence type="ECO:0000313" key="2">
    <source>
        <dbReference type="EMBL" id="EKD16648.1"/>
    </source>
</evidence>
<feature type="region of interest" description="Disordered" evidence="1">
    <location>
        <begin position="48"/>
        <end position="82"/>
    </location>
</feature>
<reference evidence="2 3" key="1">
    <citation type="journal article" date="2012" name="BMC Genomics">
        <title>Sequencing the genome of Marssonina brunnea reveals fungus-poplar co-evolution.</title>
        <authorList>
            <person name="Zhu S."/>
            <person name="Cao Y.-Z."/>
            <person name="Jiang C."/>
            <person name="Tan B.-Y."/>
            <person name="Wang Z."/>
            <person name="Feng S."/>
            <person name="Zhang L."/>
            <person name="Su X.-H."/>
            <person name="Brejova B."/>
            <person name="Vinar T."/>
            <person name="Xu M."/>
            <person name="Wang M.-X."/>
            <person name="Zhang S.-G."/>
            <person name="Huang M.-R."/>
            <person name="Wu R."/>
            <person name="Zhou Y."/>
        </authorList>
    </citation>
    <scope>NUCLEOTIDE SEQUENCE [LARGE SCALE GENOMIC DNA]</scope>
    <source>
        <strain evidence="2 3">MB_m1</strain>
    </source>
</reference>
<protein>
    <submittedName>
        <fullName evidence="2">Uncharacterized protein</fullName>
    </submittedName>
</protein>
<name>K1X7R8_MARBU</name>
<keyword evidence="3" id="KW-1185">Reference proteome</keyword>
<sequence length="203" mass="21605">MSISNATPIIPLLDGNSNRNSDCNTSQDLGYRVRKAGIIVIVGERGSGRGSSLHLQPPHDSHPGLRGRPGGLQRPGRPHGRGAAVHVLRDGEDSRVRSFVVEPGSACWLARDTYDLASFERVLAQGMAEEAVCRMRRGLLPVEEVAEEEREGDGFKDVVHEAGGGQGALGDVGEDGVEEFWGESVHCGGANDEEGDGDEIDPS</sequence>
<feature type="compositionally biased region" description="Acidic residues" evidence="1">
    <location>
        <begin position="191"/>
        <end position="203"/>
    </location>
</feature>
<accession>K1X7R8</accession>
<feature type="region of interest" description="Disordered" evidence="1">
    <location>
        <begin position="1"/>
        <end position="27"/>
    </location>
</feature>
<proteinExistence type="predicted"/>